<gene>
    <name evidence="1" type="ORF">RB636_34040</name>
</gene>
<comment type="caution">
    <text evidence="1">The sequence shown here is derived from an EMBL/GenBank/DDBJ whole genome shotgun (WGS) entry which is preliminary data.</text>
</comment>
<dbReference type="EMBL" id="JAVFKM010000025">
    <property type="protein sequence ID" value="MEF3118184.1"/>
    <property type="molecule type" value="Genomic_DNA"/>
</dbReference>
<protein>
    <submittedName>
        <fullName evidence="1">Uncharacterized protein</fullName>
    </submittedName>
</protein>
<proteinExistence type="predicted"/>
<sequence length="108" mass="11095">MIAVRETDGAAASLRAAKVNELRGMYVYQSKAVAKGMPHGSKGLPGMSVTRGVPVLVIGDNFACRTKRPNEETGGFESGVFLGHSSSVIALGHCDHSMSKAGGGAPGH</sequence>
<name>A0ABU7X347_9ACTN</name>
<dbReference type="Proteomes" id="UP001348265">
    <property type="component" value="Unassembled WGS sequence"/>
</dbReference>
<reference evidence="1 2" key="1">
    <citation type="submission" date="2023-08" db="EMBL/GenBank/DDBJ databases">
        <authorList>
            <person name="Sharma P."/>
            <person name="Verma V."/>
            <person name="Mohan M.K."/>
            <person name="Dubey A.K."/>
        </authorList>
    </citation>
    <scope>NUCLEOTIDE SEQUENCE [LARGE SCALE GENOMIC DNA]</scope>
    <source>
        <strain evidence="1 2">ADP4</strain>
    </source>
</reference>
<keyword evidence="2" id="KW-1185">Reference proteome</keyword>
<accession>A0ABU7X347</accession>
<dbReference type="RefSeq" id="WP_331789369.1">
    <property type="nucleotide sequence ID" value="NZ_JAVFKM010000025.1"/>
</dbReference>
<evidence type="ECO:0000313" key="2">
    <source>
        <dbReference type="Proteomes" id="UP001348265"/>
    </source>
</evidence>
<evidence type="ECO:0000313" key="1">
    <source>
        <dbReference type="EMBL" id="MEF3118184.1"/>
    </source>
</evidence>
<organism evidence="1 2">
    <name type="scientific">Streptomyces chrestomyceticus</name>
    <dbReference type="NCBI Taxonomy" id="68185"/>
    <lineage>
        <taxon>Bacteria</taxon>
        <taxon>Bacillati</taxon>
        <taxon>Actinomycetota</taxon>
        <taxon>Actinomycetes</taxon>
        <taxon>Kitasatosporales</taxon>
        <taxon>Streptomycetaceae</taxon>
        <taxon>Streptomyces</taxon>
    </lineage>
</organism>